<feature type="signal peptide" evidence="7">
    <location>
        <begin position="1"/>
        <end position="22"/>
    </location>
</feature>
<evidence type="ECO:0000256" key="5">
    <source>
        <dbReference type="ARBA" id="ARBA00023136"/>
    </source>
</evidence>
<keyword evidence="2" id="KW-0813">Transport</keyword>
<keyword evidence="10" id="KW-1185">Reference proteome</keyword>
<accession>A0AA39L6Z2</accession>
<feature type="chain" id="PRO_5041299215" description="Major facilitator superfamily (MFS) profile domain-containing protein" evidence="7">
    <location>
        <begin position="23"/>
        <end position="498"/>
    </location>
</feature>
<dbReference type="InterPro" id="IPR036259">
    <property type="entry name" value="MFS_trans_sf"/>
</dbReference>
<dbReference type="Gene3D" id="1.20.1250.20">
    <property type="entry name" value="MFS general substrate transporter like domains"/>
    <property type="match status" value="2"/>
</dbReference>
<organism evidence="9 10">
    <name type="scientific">Sarocladium strictum</name>
    <name type="common">Black bundle disease fungus</name>
    <name type="synonym">Acremonium strictum</name>
    <dbReference type="NCBI Taxonomy" id="5046"/>
    <lineage>
        <taxon>Eukaryota</taxon>
        <taxon>Fungi</taxon>
        <taxon>Dikarya</taxon>
        <taxon>Ascomycota</taxon>
        <taxon>Pezizomycotina</taxon>
        <taxon>Sordariomycetes</taxon>
        <taxon>Hypocreomycetidae</taxon>
        <taxon>Hypocreales</taxon>
        <taxon>Sarocladiaceae</taxon>
        <taxon>Sarocladium</taxon>
    </lineage>
</organism>
<feature type="transmembrane region" description="Helical" evidence="6">
    <location>
        <begin position="298"/>
        <end position="317"/>
    </location>
</feature>
<dbReference type="PANTHER" id="PTHR43791:SF49">
    <property type="entry name" value="TRANSPORTER, PUTATIVE (AFU_ORTHOLOGUE AFUA_4G04250)-RELATED"/>
    <property type="match status" value="1"/>
</dbReference>
<feature type="transmembrane region" description="Helical" evidence="6">
    <location>
        <begin position="361"/>
        <end position="381"/>
    </location>
</feature>
<dbReference type="FunFam" id="1.20.1250.20:FF:000013">
    <property type="entry name" value="MFS general substrate transporter"/>
    <property type="match status" value="1"/>
</dbReference>
<feature type="transmembrane region" description="Helical" evidence="6">
    <location>
        <begin position="227"/>
        <end position="249"/>
    </location>
</feature>
<feature type="transmembrane region" description="Helical" evidence="6">
    <location>
        <begin position="420"/>
        <end position="444"/>
    </location>
</feature>
<feature type="domain" description="Major facilitator superfamily (MFS) profile" evidence="8">
    <location>
        <begin position="62"/>
        <end position="485"/>
    </location>
</feature>
<evidence type="ECO:0000256" key="6">
    <source>
        <dbReference type="SAM" id="Phobius"/>
    </source>
</evidence>
<comment type="subcellular location">
    <subcellularLocation>
        <location evidence="1">Membrane</location>
        <topology evidence="1">Multi-pass membrane protein</topology>
    </subcellularLocation>
</comment>
<keyword evidence="7" id="KW-0732">Signal</keyword>
<feature type="transmembrane region" description="Helical" evidence="6">
    <location>
        <begin position="135"/>
        <end position="157"/>
    </location>
</feature>
<reference evidence="9" key="1">
    <citation type="submission" date="2022-10" db="EMBL/GenBank/DDBJ databases">
        <title>Determination and structural analysis of whole genome sequence of Sarocladium strictum F4-1.</title>
        <authorList>
            <person name="Hu L."/>
            <person name="Jiang Y."/>
        </authorList>
    </citation>
    <scope>NUCLEOTIDE SEQUENCE</scope>
    <source>
        <strain evidence="9">F4-1</strain>
    </source>
</reference>
<evidence type="ECO:0000256" key="7">
    <source>
        <dbReference type="SAM" id="SignalP"/>
    </source>
</evidence>
<name>A0AA39L6Z2_SARSR</name>
<evidence type="ECO:0000256" key="3">
    <source>
        <dbReference type="ARBA" id="ARBA00022692"/>
    </source>
</evidence>
<evidence type="ECO:0000259" key="8">
    <source>
        <dbReference type="PROSITE" id="PS50850"/>
    </source>
</evidence>
<evidence type="ECO:0000256" key="2">
    <source>
        <dbReference type="ARBA" id="ARBA00022448"/>
    </source>
</evidence>
<feature type="transmembrane region" description="Helical" evidence="6">
    <location>
        <begin position="103"/>
        <end position="123"/>
    </location>
</feature>
<dbReference type="AlphaFoldDB" id="A0AA39L6Z2"/>
<dbReference type="Proteomes" id="UP001175261">
    <property type="component" value="Unassembled WGS sequence"/>
</dbReference>
<dbReference type="Pfam" id="PF07690">
    <property type="entry name" value="MFS_1"/>
    <property type="match status" value="1"/>
</dbReference>
<dbReference type="InterPro" id="IPR011701">
    <property type="entry name" value="MFS"/>
</dbReference>
<dbReference type="EMBL" id="JAPDFR010000005">
    <property type="protein sequence ID" value="KAK0386448.1"/>
    <property type="molecule type" value="Genomic_DNA"/>
</dbReference>
<evidence type="ECO:0000313" key="10">
    <source>
        <dbReference type="Proteomes" id="UP001175261"/>
    </source>
</evidence>
<dbReference type="FunFam" id="1.20.1250.20:FF:000057">
    <property type="entry name" value="MFS general substrate transporter"/>
    <property type="match status" value="1"/>
</dbReference>
<dbReference type="GO" id="GO:0022857">
    <property type="term" value="F:transmembrane transporter activity"/>
    <property type="evidence" value="ECO:0007669"/>
    <property type="project" value="InterPro"/>
</dbReference>
<dbReference type="SUPFAM" id="SSF103473">
    <property type="entry name" value="MFS general substrate transporter"/>
    <property type="match status" value="1"/>
</dbReference>
<feature type="transmembrane region" description="Helical" evidence="6">
    <location>
        <begin position="196"/>
        <end position="215"/>
    </location>
</feature>
<feature type="transmembrane region" description="Helical" evidence="6">
    <location>
        <begin position="456"/>
        <end position="478"/>
    </location>
</feature>
<keyword evidence="5 6" id="KW-0472">Membrane</keyword>
<gene>
    <name evidence="9" type="ORF">NLU13_6284</name>
</gene>
<evidence type="ECO:0000256" key="1">
    <source>
        <dbReference type="ARBA" id="ARBA00004141"/>
    </source>
</evidence>
<feature type="transmembrane region" description="Helical" evidence="6">
    <location>
        <begin position="163"/>
        <end position="184"/>
    </location>
</feature>
<comment type="caution">
    <text evidence="9">The sequence shown here is derived from an EMBL/GenBank/DDBJ whole genome shotgun (WGS) entry which is preliminary data.</text>
</comment>
<proteinExistence type="predicted"/>
<dbReference type="GO" id="GO:0016020">
    <property type="term" value="C:membrane"/>
    <property type="evidence" value="ECO:0007669"/>
    <property type="project" value="UniProtKB-SubCell"/>
</dbReference>
<feature type="transmembrane region" description="Helical" evidence="6">
    <location>
        <begin position="387"/>
        <end position="408"/>
    </location>
</feature>
<keyword evidence="4 6" id="KW-1133">Transmembrane helix</keyword>
<keyword evidence="3 6" id="KW-0812">Transmembrane</keyword>
<dbReference type="InterPro" id="IPR020846">
    <property type="entry name" value="MFS_dom"/>
</dbReference>
<evidence type="ECO:0000256" key="4">
    <source>
        <dbReference type="ARBA" id="ARBA00022989"/>
    </source>
</evidence>
<dbReference type="PROSITE" id="PS50850">
    <property type="entry name" value="MFS"/>
    <property type="match status" value="1"/>
</dbReference>
<protein>
    <recommendedName>
        <fullName evidence="8">Major facilitator superfamily (MFS) profile domain-containing protein</fullName>
    </recommendedName>
</protein>
<dbReference type="PANTHER" id="PTHR43791">
    <property type="entry name" value="PERMEASE-RELATED"/>
    <property type="match status" value="1"/>
</dbReference>
<evidence type="ECO:0000313" key="9">
    <source>
        <dbReference type="EMBL" id="KAK0386448.1"/>
    </source>
</evidence>
<sequence length="498" mass="54569">MTRATPVVVVVVVVVVLRPLSALQTMDDMLQADTNTAALAQDEEEEDLKAAKSLVWKQDIRIIPLASWTYFLCSLDRGNIGNARILNHSHGNDLLTETNMTQYQYIIALMVFLIAYGLFEVPSNILLKKYRPSRWIAFLMFSWGAITIGLGGVQAFWSVTFVRFLLGVFEAGLFAGLIFFLTFWCRTEERSIRVAMILASATLAGAFGGAIAYGIGHMNQVGGHSGWRWLFILEGIPSCLSAIAVWFFLPDYPDTASWLSPEEKALARRRLAVDGSKSDAPSMTKADAMWVLTQPRLYLHYIVYFGISVPFSSLSLFTPSITAGLGYYDLQAQLMSVPPYAAAYVVQVLTSWSADYFNARALHSATLATVGAAGFIGSALLPAESYSHRYGCLIVAACGSFACIPPLLGWLSSNVFSGPAIGMAIALNIGLGGAPGQIAGVWIYKTNEALRGYPTGHWTNAALLLMVAVGCVILRFWYIQLNKRRHVDDPGATRMFVY</sequence>